<comment type="caution">
    <text evidence="1">The sequence shown here is derived from an EMBL/GenBank/DDBJ whole genome shotgun (WGS) entry which is preliminary data.</text>
</comment>
<evidence type="ECO:0000313" key="1">
    <source>
        <dbReference type="EMBL" id="MBK9717686.1"/>
    </source>
</evidence>
<protein>
    <submittedName>
        <fullName evidence="1">Uncharacterized protein</fullName>
    </submittedName>
</protein>
<reference evidence="1 2" key="1">
    <citation type="submission" date="2020-10" db="EMBL/GenBank/DDBJ databases">
        <title>Connecting structure to function with the recovery of over 1000 high-quality activated sludge metagenome-assembled genomes encoding full-length rRNA genes using long-read sequencing.</title>
        <authorList>
            <person name="Singleton C.M."/>
            <person name="Petriglieri F."/>
            <person name="Kristensen J.M."/>
            <person name="Kirkegaard R.H."/>
            <person name="Michaelsen T.Y."/>
            <person name="Andersen M.H."/>
            <person name="Karst S.M."/>
            <person name="Dueholm M.S."/>
            <person name="Nielsen P.H."/>
            <person name="Albertsen M."/>
        </authorList>
    </citation>
    <scope>NUCLEOTIDE SEQUENCE [LARGE SCALE GENOMIC DNA]</scope>
    <source>
        <strain evidence="1">Ribe_18-Q3-R11-54_BAT3C.373</strain>
    </source>
</reference>
<evidence type="ECO:0000313" key="2">
    <source>
        <dbReference type="Proteomes" id="UP000808349"/>
    </source>
</evidence>
<dbReference type="EMBL" id="JADKFW010000005">
    <property type="protein sequence ID" value="MBK9717686.1"/>
    <property type="molecule type" value="Genomic_DNA"/>
</dbReference>
<accession>A0A9D7XEJ5</accession>
<proteinExistence type="predicted"/>
<dbReference type="AlphaFoldDB" id="A0A9D7XEJ5"/>
<dbReference type="Proteomes" id="UP000808349">
    <property type="component" value="Unassembled WGS sequence"/>
</dbReference>
<gene>
    <name evidence="1" type="ORF">IPO85_09270</name>
</gene>
<name>A0A9D7XEJ5_9BACT</name>
<sequence>MSRNLNINIQMSEASKEATEKMKYLWTLENSEIPIIEVDLNLASKEVCYYTSKIEWYENRKVTKRIDYHGPSLSIPIFKGLKYKVGSISPRSITKDEIKLIDNGQLYITNNKVIFVGSIGNKSIPISKLLFIESIENGVVLNKETGTTPIIKVDTEFEWLTLMLILNRLIKKVNAKPKENQCLIIIDINETLI</sequence>
<organism evidence="1 2">
    <name type="scientific">Candidatus Defluviibacterium haderslevense</name>
    <dbReference type="NCBI Taxonomy" id="2981993"/>
    <lineage>
        <taxon>Bacteria</taxon>
        <taxon>Pseudomonadati</taxon>
        <taxon>Bacteroidota</taxon>
        <taxon>Saprospiria</taxon>
        <taxon>Saprospirales</taxon>
        <taxon>Saprospiraceae</taxon>
        <taxon>Candidatus Defluviibacterium</taxon>
    </lineage>
</organism>